<evidence type="ECO:0000313" key="7">
    <source>
        <dbReference type="EMBL" id="MFC3282471.1"/>
    </source>
</evidence>
<dbReference type="InterPro" id="IPR016169">
    <property type="entry name" value="FAD-bd_PCMH_sub2"/>
</dbReference>
<keyword evidence="3" id="KW-0285">Flavoprotein</keyword>
<dbReference type="InterPro" id="IPR050416">
    <property type="entry name" value="FAD-linked_Oxidoreductase"/>
</dbReference>
<keyword evidence="5" id="KW-0560">Oxidoreductase</keyword>
<dbReference type="Pfam" id="PF01565">
    <property type="entry name" value="FAD_binding_4"/>
    <property type="match status" value="1"/>
</dbReference>
<evidence type="ECO:0000313" key="8">
    <source>
        <dbReference type="Proteomes" id="UP001595579"/>
    </source>
</evidence>
<dbReference type="InterPro" id="IPR036318">
    <property type="entry name" value="FAD-bd_PCMH-like_sf"/>
</dbReference>
<dbReference type="InterPro" id="IPR006093">
    <property type="entry name" value="Oxy_OxRdtase_FAD_BS"/>
</dbReference>
<dbReference type="SUPFAM" id="SSF56176">
    <property type="entry name" value="FAD-binding/transporter-associated domain-like"/>
    <property type="match status" value="1"/>
</dbReference>
<dbReference type="Pfam" id="PF08031">
    <property type="entry name" value="BBE"/>
    <property type="match status" value="1"/>
</dbReference>
<evidence type="ECO:0000256" key="5">
    <source>
        <dbReference type="ARBA" id="ARBA00023002"/>
    </source>
</evidence>
<accession>A0ABV7LJX1</accession>
<evidence type="ECO:0000259" key="6">
    <source>
        <dbReference type="PROSITE" id="PS51387"/>
    </source>
</evidence>
<keyword evidence="4" id="KW-0274">FAD</keyword>
<dbReference type="Gene3D" id="3.30.43.10">
    <property type="entry name" value="Uridine Diphospho-n-acetylenolpyruvylglucosamine Reductase, domain 2"/>
    <property type="match status" value="1"/>
</dbReference>
<protein>
    <submittedName>
        <fullName evidence="7">FAD-binding oxidoreductase</fullName>
    </submittedName>
</protein>
<organism evidence="7 8">
    <name type="scientific">Litchfieldella rifensis</name>
    <dbReference type="NCBI Taxonomy" id="762643"/>
    <lineage>
        <taxon>Bacteria</taxon>
        <taxon>Pseudomonadati</taxon>
        <taxon>Pseudomonadota</taxon>
        <taxon>Gammaproteobacteria</taxon>
        <taxon>Oceanospirillales</taxon>
        <taxon>Halomonadaceae</taxon>
        <taxon>Litchfieldella</taxon>
    </lineage>
</organism>
<dbReference type="Gene3D" id="3.40.462.20">
    <property type="match status" value="1"/>
</dbReference>
<dbReference type="PANTHER" id="PTHR42973:SF39">
    <property type="entry name" value="FAD-BINDING PCMH-TYPE DOMAIN-CONTAINING PROTEIN"/>
    <property type="match status" value="1"/>
</dbReference>
<dbReference type="PANTHER" id="PTHR42973">
    <property type="entry name" value="BINDING OXIDOREDUCTASE, PUTATIVE (AFU_ORTHOLOGUE AFUA_1G17690)-RELATED"/>
    <property type="match status" value="1"/>
</dbReference>
<reference evidence="8" key="1">
    <citation type="journal article" date="2019" name="Int. J. Syst. Evol. Microbiol.">
        <title>The Global Catalogue of Microorganisms (GCM) 10K type strain sequencing project: providing services to taxonomists for standard genome sequencing and annotation.</title>
        <authorList>
            <consortium name="The Broad Institute Genomics Platform"/>
            <consortium name="The Broad Institute Genome Sequencing Center for Infectious Disease"/>
            <person name="Wu L."/>
            <person name="Ma J."/>
        </authorList>
    </citation>
    <scope>NUCLEOTIDE SEQUENCE [LARGE SCALE GENOMIC DNA]</scope>
    <source>
        <strain evidence="8">CECT 7698</strain>
    </source>
</reference>
<feature type="domain" description="FAD-binding PCMH-type" evidence="6">
    <location>
        <begin position="51"/>
        <end position="221"/>
    </location>
</feature>
<evidence type="ECO:0000256" key="2">
    <source>
        <dbReference type="ARBA" id="ARBA00005466"/>
    </source>
</evidence>
<dbReference type="InterPro" id="IPR012951">
    <property type="entry name" value="BBE"/>
</dbReference>
<dbReference type="InterPro" id="IPR016166">
    <property type="entry name" value="FAD-bd_PCMH"/>
</dbReference>
<sequence length="475" mass="51531">MEDPGINTLRRDEIALGADAIRSLGEGLHGTLIQPHDDRYEEARKVYNAIHDRRPALIVQAAGVADVMTAVTFAREHELPLAVRGGGHSVPGFGTCDGGLVLSLERMRGLRVDPERRSVRAEGGCTWADLNHATAAFGMATTGGIVSTTGVAGLTLGGGLGYLARSCGLSCDNLLSADVVTAEGRFLTCSESRHEDLFWAIRGGGGNFGVITSFEYRLHAVADILGGPTFYPLDAEVIRAYQALIAEAPEALGAVLGITLGPPLPFVPEQWHGRPVIVVLTCWSGPATEDDAIRERLGRLGPVVGQFVQRMPYPVINTLFDELLPAGLYHYWKGCFTKRLSDEAIDVHLDFGARIPCLQSATLLFPIDGACQRVAPDATAFAYRDATFATVLGPSWPDPGDSERNIAWGRAYYRALQPHSEEGGYVNFMSGDDADRVRTNYRQNYDRLVEIKTRYDPTNLFRLNQNIAPSSGDMA</sequence>
<dbReference type="EMBL" id="JBHRUG010000003">
    <property type="protein sequence ID" value="MFC3282471.1"/>
    <property type="molecule type" value="Genomic_DNA"/>
</dbReference>
<gene>
    <name evidence="7" type="ORF">ACFOEV_02455</name>
</gene>
<name>A0ABV7LJX1_9GAMM</name>
<dbReference type="InterPro" id="IPR016167">
    <property type="entry name" value="FAD-bd_PCMH_sub1"/>
</dbReference>
<dbReference type="PROSITE" id="PS51387">
    <property type="entry name" value="FAD_PCMH"/>
    <property type="match status" value="1"/>
</dbReference>
<keyword evidence="8" id="KW-1185">Reference proteome</keyword>
<dbReference type="InterPro" id="IPR006094">
    <property type="entry name" value="Oxid_FAD_bind_N"/>
</dbReference>
<comment type="cofactor">
    <cofactor evidence="1">
        <name>FAD</name>
        <dbReference type="ChEBI" id="CHEBI:57692"/>
    </cofactor>
</comment>
<comment type="caution">
    <text evidence="7">The sequence shown here is derived from an EMBL/GenBank/DDBJ whole genome shotgun (WGS) entry which is preliminary data.</text>
</comment>
<dbReference type="RefSeq" id="WP_386771260.1">
    <property type="nucleotide sequence ID" value="NZ_JBHRUG010000003.1"/>
</dbReference>
<proteinExistence type="inferred from homology"/>
<dbReference type="Gene3D" id="3.30.465.10">
    <property type="match status" value="1"/>
</dbReference>
<comment type="similarity">
    <text evidence="2">Belongs to the oxygen-dependent FAD-linked oxidoreductase family.</text>
</comment>
<evidence type="ECO:0000256" key="3">
    <source>
        <dbReference type="ARBA" id="ARBA00022630"/>
    </source>
</evidence>
<evidence type="ECO:0000256" key="4">
    <source>
        <dbReference type="ARBA" id="ARBA00022827"/>
    </source>
</evidence>
<dbReference type="Proteomes" id="UP001595579">
    <property type="component" value="Unassembled WGS sequence"/>
</dbReference>
<dbReference type="PROSITE" id="PS00862">
    <property type="entry name" value="OX2_COVAL_FAD"/>
    <property type="match status" value="1"/>
</dbReference>
<evidence type="ECO:0000256" key="1">
    <source>
        <dbReference type="ARBA" id="ARBA00001974"/>
    </source>
</evidence>